<dbReference type="AlphaFoldDB" id="A0A918GNL7"/>
<dbReference type="RefSeq" id="WP_189212604.1">
    <property type="nucleotide sequence ID" value="NZ_BMRB01000004.1"/>
</dbReference>
<evidence type="ECO:0000313" key="2">
    <source>
        <dbReference type="Proteomes" id="UP000660680"/>
    </source>
</evidence>
<gene>
    <name evidence="1" type="ORF">GCM10010171_45520</name>
</gene>
<name>A0A918GNL7_9PSEU</name>
<comment type="caution">
    <text evidence="1">The sequence shown here is derived from an EMBL/GenBank/DDBJ whole genome shotgun (WGS) entry which is preliminary data.</text>
</comment>
<proteinExistence type="predicted"/>
<dbReference type="EMBL" id="BMRB01000004">
    <property type="protein sequence ID" value="GGS45343.1"/>
    <property type="molecule type" value="Genomic_DNA"/>
</dbReference>
<reference evidence="1" key="2">
    <citation type="submission" date="2020-09" db="EMBL/GenBank/DDBJ databases">
        <authorList>
            <person name="Sun Q."/>
            <person name="Ohkuma M."/>
        </authorList>
    </citation>
    <scope>NUCLEOTIDE SEQUENCE</scope>
    <source>
        <strain evidence="1">JCM 3276</strain>
    </source>
</reference>
<keyword evidence="2" id="KW-1185">Reference proteome</keyword>
<sequence>MEDRSGPLRRLLAGPGGAAADLLAGLPGADLTTLQLEVARRRAARLRGPDVLRRYRADRFTGVAPLPFAVLRRVEDVLLDTLPAEFERVTLSPLAPLGTHSAVAGLSQHRVVSTARGTEVAADPTNGLALEAAVRRSGRTPVRLAAVQRVVRAQRIEGAGMFAHFGLLGMVSAGRDAGGLGFEKTHLVEHARYAVAALRALGAGEIEFRTTVLDPAFADLVHELKDIAAVRDYPERDGGRSYYEGLCFKICASFGAGLEDVGDGGFTPWTRTLLGNAKERLLTSGLGIDRLAGLIAP</sequence>
<reference evidence="1" key="1">
    <citation type="journal article" date="2014" name="Int. J. Syst. Evol. Microbiol.">
        <title>Complete genome sequence of Corynebacterium casei LMG S-19264T (=DSM 44701T), isolated from a smear-ripened cheese.</title>
        <authorList>
            <consortium name="US DOE Joint Genome Institute (JGI-PGF)"/>
            <person name="Walter F."/>
            <person name="Albersmeier A."/>
            <person name="Kalinowski J."/>
            <person name="Ruckert C."/>
        </authorList>
    </citation>
    <scope>NUCLEOTIDE SEQUENCE</scope>
    <source>
        <strain evidence="1">JCM 3276</strain>
    </source>
</reference>
<accession>A0A918GNL7</accession>
<protein>
    <submittedName>
        <fullName evidence="1">Uncharacterized protein</fullName>
    </submittedName>
</protein>
<evidence type="ECO:0000313" key="1">
    <source>
        <dbReference type="EMBL" id="GGS45343.1"/>
    </source>
</evidence>
<dbReference type="Proteomes" id="UP000660680">
    <property type="component" value="Unassembled WGS sequence"/>
</dbReference>
<organism evidence="1 2">
    <name type="scientific">Actinokineospora fastidiosa</name>
    <dbReference type="NCBI Taxonomy" id="1816"/>
    <lineage>
        <taxon>Bacteria</taxon>
        <taxon>Bacillati</taxon>
        <taxon>Actinomycetota</taxon>
        <taxon>Actinomycetes</taxon>
        <taxon>Pseudonocardiales</taxon>
        <taxon>Pseudonocardiaceae</taxon>
        <taxon>Actinokineospora</taxon>
    </lineage>
</organism>